<feature type="transmembrane region" description="Helical" evidence="1">
    <location>
        <begin position="6"/>
        <end position="29"/>
    </location>
</feature>
<evidence type="ECO:0000313" key="3">
    <source>
        <dbReference type="Proteomes" id="UP001497602"/>
    </source>
</evidence>
<accession>A0ABM9PJ05</accession>
<dbReference type="EMBL" id="CAXJRC010000008">
    <property type="protein sequence ID" value="CAL2105593.1"/>
    <property type="molecule type" value="Genomic_DNA"/>
</dbReference>
<comment type="caution">
    <text evidence="2">The sequence shown here is derived from an EMBL/GenBank/DDBJ whole genome shotgun (WGS) entry which is preliminary data.</text>
</comment>
<keyword evidence="1" id="KW-0472">Membrane</keyword>
<evidence type="ECO:0000256" key="1">
    <source>
        <dbReference type="SAM" id="Phobius"/>
    </source>
</evidence>
<sequence>MIKKYLVRFLIILTITYLGNFLYNMFLFAEGVEKDAQKLHTYTNNEVIVFDSIGKTYTNVNLTHWLGTYKYTYEYNTYDFKEDHYLVIKPKEIYYYGTSDDFDQAREAYLPGFFKTKVNTFKITKDSLYFSITVDNSFFYKEPIIPNTTSYKKTNWNEQIMSTRRDYKGIIKKDTILINTKGFITRTFIKTQPNEN</sequence>
<organism evidence="2 3">
    <name type="scientific">Tenacibaculum vairaonense</name>
    <dbReference type="NCBI Taxonomy" id="3137860"/>
    <lineage>
        <taxon>Bacteria</taxon>
        <taxon>Pseudomonadati</taxon>
        <taxon>Bacteroidota</taxon>
        <taxon>Flavobacteriia</taxon>
        <taxon>Flavobacteriales</taxon>
        <taxon>Flavobacteriaceae</taxon>
        <taxon>Tenacibaculum</taxon>
    </lineage>
</organism>
<keyword evidence="1" id="KW-1133">Transmembrane helix</keyword>
<evidence type="ECO:0000313" key="2">
    <source>
        <dbReference type="EMBL" id="CAL2105593.1"/>
    </source>
</evidence>
<dbReference type="Proteomes" id="UP001497602">
    <property type="component" value="Unassembled WGS sequence"/>
</dbReference>
<gene>
    <name evidence="2" type="ORF">T190115A13A_170016</name>
</gene>
<name>A0ABM9PJ05_9FLAO</name>
<proteinExistence type="predicted"/>
<keyword evidence="1" id="KW-0812">Transmembrane</keyword>
<keyword evidence="3" id="KW-1185">Reference proteome</keyword>
<reference evidence="2 3" key="1">
    <citation type="submission" date="2024-05" db="EMBL/GenBank/DDBJ databases">
        <authorList>
            <person name="Duchaud E."/>
        </authorList>
    </citation>
    <scope>NUCLEOTIDE SEQUENCE [LARGE SCALE GENOMIC DNA]</scope>
    <source>
        <strain evidence="2">Ena-SAMPLE-TAB-13-05-2024-13:56:06:370-140305</strain>
    </source>
</reference>
<protein>
    <submittedName>
        <fullName evidence="2">Uncharacterized protein</fullName>
    </submittedName>
</protein>